<feature type="non-terminal residue" evidence="2">
    <location>
        <position position="111"/>
    </location>
</feature>
<keyword evidence="3" id="KW-1185">Reference proteome</keyword>
<evidence type="ECO:0000256" key="1">
    <source>
        <dbReference type="SAM" id="MobiDB-lite"/>
    </source>
</evidence>
<evidence type="ECO:0000313" key="2">
    <source>
        <dbReference type="EMBL" id="ODQ61375.1"/>
    </source>
</evidence>
<gene>
    <name evidence="2" type="ORF">WICANDRAFT_90817</name>
</gene>
<organism evidence="2 3">
    <name type="scientific">Wickerhamomyces anomalus (strain ATCC 58044 / CBS 1984 / NCYC 433 / NRRL Y-366-8)</name>
    <name type="common">Yeast</name>
    <name type="synonym">Hansenula anomala</name>
    <dbReference type="NCBI Taxonomy" id="683960"/>
    <lineage>
        <taxon>Eukaryota</taxon>
        <taxon>Fungi</taxon>
        <taxon>Dikarya</taxon>
        <taxon>Ascomycota</taxon>
        <taxon>Saccharomycotina</taxon>
        <taxon>Saccharomycetes</taxon>
        <taxon>Phaffomycetales</taxon>
        <taxon>Wickerhamomycetaceae</taxon>
        <taxon>Wickerhamomyces</taxon>
    </lineage>
</organism>
<accession>A0A1E3P7I4</accession>
<protein>
    <submittedName>
        <fullName evidence="2">Uncharacterized protein</fullName>
    </submittedName>
</protein>
<dbReference type="Proteomes" id="UP000094112">
    <property type="component" value="Unassembled WGS sequence"/>
</dbReference>
<dbReference type="GeneID" id="30203507"/>
<feature type="region of interest" description="Disordered" evidence="1">
    <location>
        <begin position="89"/>
        <end position="111"/>
    </location>
</feature>
<dbReference type="AlphaFoldDB" id="A0A1E3P7I4"/>
<reference evidence="2 3" key="1">
    <citation type="journal article" date="2016" name="Proc. Natl. Acad. Sci. U.S.A.">
        <title>Comparative genomics of biotechnologically important yeasts.</title>
        <authorList>
            <person name="Riley R."/>
            <person name="Haridas S."/>
            <person name="Wolfe K.H."/>
            <person name="Lopes M.R."/>
            <person name="Hittinger C.T."/>
            <person name="Goeker M."/>
            <person name="Salamov A.A."/>
            <person name="Wisecaver J.H."/>
            <person name="Long T.M."/>
            <person name="Calvey C.H."/>
            <person name="Aerts A.L."/>
            <person name="Barry K.W."/>
            <person name="Choi C."/>
            <person name="Clum A."/>
            <person name="Coughlan A.Y."/>
            <person name="Deshpande S."/>
            <person name="Douglass A.P."/>
            <person name="Hanson S.J."/>
            <person name="Klenk H.-P."/>
            <person name="LaButti K.M."/>
            <person name="Lapidus A."/>
            <person name="Lindquist E.A."/>
            <person name="Lipzen A.M."/>
            <person name="Meier-Kolthoff J.P."/>
            <person name="Ohm R.A."/>
            <person name="Otillar R.P."/>
            <person name="Pangilinan J.L."/>
            <person name="Peng Y."/>
            <person name="Rokas A."/>
            <person name="Rosa C.A."/>
            <person name="Scheuner C."/>
            <person name="Sibirny A.A."/>
            <person name="Slot J.C."/>
            <person name="Stielow J.B."/>
            <person name="Sun H."/>
            <person name="Kurtzman C.P."/>
            <person name="Blackwell M."/>
            <person name="Grigoriev I.V."/>
            <person name="Jeffries T.W."/>
        </authorList>
    </citation>
    <scope>NUCLEOTIDE SEQUENCE [LARGE SCALE GENOMIC DNA]</scope>
    <source>
        <strain evidence="3">ATCC 58044 / CBS 1984 / NCYC 433 / NRRL Y-366-8</strain>
    </source>
</reference>
<dbReference type="EMBL" id="KV454209">
    <property type="protein sequence ID" value="ODQ61375.1"/>
    <property type="molecule type" value="Genomic_DNA"/>
</dbReference>
<sequence>MTKATERMDTATKDRRIDAMLKKHPLEMDYASDLFRKNCTKVTSTDVYEGLKPHRDWLSKNDWLNVYLGLPGKRLFLNNYERAGFSGAELNPAALPRPPPTLFKTMEPKEI</sequence>
<dbReference type="RefSeq" id="XP_019040582.1">
    <property type="nucleotide sequence ID" value="XM_019186261.1"/>
</dbReference>
<evidence type="ECO:0000313" key="3">
    <source>
        <dbReference type="Proteomes" id="UP000094112"/>
    </source>
</evidence>
<proteinExistence type="predicted"/>
<name>A0A1E3P7I4_WICAA</name>